<reference evidence="1 2" key="1">
    <citation type="submission" date="2023-09" db="EMBL/GenBank/DDBJ databases">
        <authorList>
            <person name="Wang M."/>
        </authorList>
    </citation>
    <scope>NUCLEOTIDE SEQUENCE [LARGE SCALE GENOMIC DNA]</scope>
    <source>
        <strain evidence="1">GT-2023</strain>
        <tissue evidence="1">Liver</tissue>
    </source>
</reference>
<evidence type="ECO:0000313" key="1">
    <source>
        <dbReference type="EMBL" id="KAL1279995.1"/>
    </source>
</evidence>
<proteinExistence type="predicted"/>
<keyword evidence="2" id="KW-1185">Reference proteome</keyword>
<gene>
    <name evidence="1" type="ORF">QQF64_014595</name>
</gene>
<accession>A0ABR3NSY2</accession>
<comment type="caution">
    <text evidence="1">The sequence shown here is derived from an EMBL/GenBank/DDBJ whole genome shotgun (WGS) entry which is preliminary data.</text>
</comment>
<protein>
    <submittedName>
        <fullName evidence="1">Uncharacterized protein</fullName>
    </submittedName>
</protein>
<organism evidence="1 2">
    <name type="scientific">Cirrhinus molitorella</name>
    <name type="common">mud carp</name>
    <dbReference type="NCBI Taxonomy" id="172907"/>
    <lineage>
        <taxon>Eukaryota</taxon>
        <taxon>Metazoa</taxon>
        <taxon>Chordata</taxon>
        <taxon>Craniata</taxon>
        <taxon>Vertebrata</taxon>
        <taxon>Euteleostomi</taxon>
        <taxon>Actinopterygii</taxon>
        <taxon>Neopterygii</taxon>
        <taxon>Teleostei</taxon>
        <taxon>Ostariophysi</taxon>
        <taxon>Cypriniformes</taxon>
        <taxon>Cyprinidae</taxon>
        <taxon>Labeoninae</taxon>
        <taxon>Labeonini</taxon>
        <taxon>Cirrhinus</taxon>
    </lineage>
</organism>
<dbReference type="EMBL" id="JAYMGO010000002">
    <property type="protein sequence ID" value="KAL1279995.1"/>
    <property type="molecule type" value="Genomic_DNA"/>
</dbReference>
<dbReference type="Proteomes" id="UP001558613">
    <property type="component" value="Unassembled WGS sequence"/>
</dbReference>
<name>A0ABR3NSY2_9TELE</name>
<evidence type="ECO:0000313" key="2">
    <source>
        <dbReference type="Proteomes" id="UP001558613"/>
    </source>
</evidence>
<sequence length="89" mass="10590">MELKSQASDSLKRVLHQSHYVWRRMLYLPPPPLSDTNRLSWKKSFTGLTKLWRRADVVQLEASQRLLFSKPVLERGSCLLFLRHDCFLY</sequence>